<dbReference type="EC" id="1.5.3.2" evidence="6"/>
<dbReference type="NCBIfam" id="NF008425">
    <property type="entry name" value="PRK11259.1"/>
    <property type="match status" value="1"/>
</dbReference>
<dbReference type="SUPFAM" id="SSF54373">
    <property type="entry name" value="FAD-linked reductases, C-terminal domain"/>
    <property type="match status" value="1"/>
</dbReference>
<dbReference type="SUPFAM" id="SSF51905">
    <property type="entry name" value="FAD/NAD(P)-binding domain"/>
    <property type="match status" value="1"/>
</dbReference>
<dbReference type="AlphaFoldDB" id="A0A938YP69"/>
<evidence type="ECO:0000259" key="5">
    <source>
        <dbReference type="Pfam" id="PF01266"/>
    </source>
</evidence>
<feature type="domain" description="FAD dependent oxidoreductase" evidence="5">
    <location>
        <begin position="5"/>
        <end position="354"/>
    </location>
</feature>
<gene>
    <name evidence="6" type="primary">solA</name>
    <name evidence="6" type="ORF">JL107_09430</name>
</gene>
<keyword evidence="4 6" id="KW-0560">Oxidoreductase</keyword>
<sequence>MEHVDHVVVGLGALGSATAYQLARRGADVLGLEQFELGHVRGASHDTSRIIRRAYERPEYVRLADAAYRDWAEFEEVSGEHLVTRTGGVTFCPPTAPAPLADYLHSLRVCGVEHEELDAAAMRELVPQFAVPEGVGAVWTADSGIVHANRSVAALQMHARMFGARLRDRCPVTSLQEDADGVVLQTAQGPVHAGLVVLCTDAWTNRLLAPLGAQVPMRVMQEQVTYFKPDRPAEFEIGRFPIWIWEDQVCYYGFPCFGEPTIKAARDVSEVLMGTDERTFVPSPTRFDELRAFMATTLPGSGVPLRTVTCQYALTPDRHFVLDSVPGHPRLHLGLGAGHAFKFTPTMGRVLADLATTGSSTEDLSLFRADRPALRDPMPVGAA</sequence>
<dbReference type="InterPro" id="IPR006076">
    <property type="entry name" value="FAD-dep_OxRdtase"/>
</dbReference>
<evidence type="ECO:0000256" key="2">
    <source>
        <dbReference type="ARBA" id="ARBA00022630"/>
    </source>
</evidence>
<dbReference type="GO" id="GO:0050660">
    <property type="term" value="F:flavin adenine dinucleotide binding"/>
    <property type="evidence" value="ECO:0007669"/>
    <property type="project" value="InterPro"/>
</dbReference>
<reference evidence="6" key="1">
    <citation type="submission" date="2021-01" db="EMBL/GenBank/DDBJ databases">
        <title>KCTC 19127 draft genome.</title>
        <authorList>
            <person name="An D."/>
        </authorList>
    </citation>
    <scope>NUCLEOTIDE SEQUENCE</scope>
    <source>
        <strain evidence="6">KCTC 19127</strain>
    </source>
</reference>
<keyword evidence="2" id="KW-0285">Flavoprotein</keyword>
<proteinExistence type="predicted"/>
<dbReference type="EMBL" id="JAERWL010000008">
    <property type="protein sequence ID" value="MBM9476663.1"/>
    <property type="molecule type" value="Genomic_DNA"/>
</dbReference>
<evidence type="ECO:0000313" key="7">
    <source>
        <dbReference type="Proteomes" id="UP000663801"/>
    </source>
</evidence>
<dbReference type="PANTHER" id="PTHR10961:SF7">
    <property type="entry name" value="FAD DEPENDENT OXIDOREDUCTASE DOMAIN-CONTAINING PROTEIN"/>
    <property type="match status" value="1"/>
</dbReference>
<dbReference type="Proteomes" id="UP000663801">
    <property type="component" value="Unassembled WGS sequence"/>
</dbReference>
<dbReference type="RefSeq" id="WP_205256777.1">
    <property type="nucleotide sequence ID" value="NZ_BAAAPV010000004.1"/>
</dbReference>
<protein>
    <submittedName>
        <fullName evidence="6">N-methyl-L-tryptophan oxidase</fullName>
        <ecNumber evidence="6">1.5.3.2</ecNumber>
    </submittedName>
</protein>
<dbReference type="InterPro" id="IPR045170">
    <property type="entry name" value="MTOX"/>
</dbReference>
<dbReference type="Pfam" id="PF01266">
    <property type="entry name" value="DAO"/>
    <property type="match status" value="1"/>
</dbReference>
<dbReference type="GO" id="GO:0050131">
    <property type="term" value="F:N-methyl-L-amino-acid oxidase activity"/>
    <property type="evidence" value="ECO:0007669"/>
    <property type="project" value="UniProtKB-EC"/>
</dbReference>
<name>A0A938YP69_9ACTN</name>
<evidence type="ECO:0000313" key="6">
    <source>
        <dbReference type="EMBL" id="MBM9476663.1"/>
    </source>
</evidence>
<comment type="caution">
    <text evidence="6">The sequence shown here is derived from an EMBL/GenBank/DDBJ whole genome shotgun (WGS) entry which is preliminary data.</text>
</comment>
<dbReference type="GO" id="GO:0008115">
    <property type="term" value="F:sarcosine oxidase activity"/>
    <property type="evidence" value="ECO:0007669"/>
    <property type="project" value="TreeGrafter"/>
</dbReference>
<dbReference type="InterPro" id="IPR036188">
    <property type="entry name" value="FAD/NAD-bd_sf"/>
</dbReference>
<dbReference type="FunFam" id="3.50.50.60:FF:000189">
    <property type="entry name" value="Monomeric sarcosine oxidase"/>
    <property type="match status" value="1"/>
</dbReference>
<evidence type="ECO:0000256" key="4">
    <source>
        <dbReference type="ARBA" id="ARBA00023002"/>
    </source>
</evidence>
<organism evidence="6 7">
    <name type="scientific">Nakamurella flavida</name>
    <dbReference type="NCBI Taxonomy" id="363630"/>
    <lineage>
        <taxon>Bacteria</taxon>
        <taxon>Bacillati</taxon>
        <taxon>Actinomycetota</taxon>
        <taxon>Actinomycetes</taxon>
        <taxon>Nakamurellales</taxon>
        <taxon>Nakamurellaceae</taxon>
        <taxon>Nakamurella</taxon>
    </lineage>
</organism>
<dbReference type="Gene3D" id="3.30.9.10">
    <property type="entry name" value="D-Amino Acid Oxidase, subunit A, domain 2"/>
    <property type="match status" value="1"/>
</dbReference>
<keyword evidence="3" id="KW-0274">FAD</keyword>
<evidence type="ECO:0000256" key="1">
    <source>
        <dbReference type="ARBA" id="ARBA00001974"/>
    </source>
</evidence>
<keyword evidence="7" id="KW-1185">Reference proteome</keyword>
<dbReference type="Gene3D" id="3.50.50.60">
    <property type="entry name" value="FAD/NAD(P)-binding domain"/>
    <property type="match status" value="1"/>
</dbReference>
<dbReference type="PANTHER" id="PTHR10961">
    <property type="entry name" value="PEROXISOMAL SARCOSINE OXIDASE"/>
    <property type="match status" value="1"/>
</dbReference>
<comment type="cofactor">
    <cofactor evidence="1">
        <name>FAD</name>
        <dbReference type="ChEBI" id="CHEBI:57692"/>
    </cofactor>
</comment>
<evidence type="ECO:0000256" key="3">
    <source>
        <dbReference type="ARBA" id="ARBA00022827"/>
    </source>
</evidence>
<accession>A0A938YP69</accession>